<accession>A0A023X7P6</accession>
<proteinExistence type="inferred from homology"/>
<feature type="transmembrane region" description="Helical" evidence="8">
    <location>
        <begin position="31"/>
        <end position="50"/>
    </location>
</feature>
<keyword evidence="3" id="KW-1003">Cell membrane</keyword>
<keyword evidence="11" id="KW-0614">Plasmid</keyword>
<keyword evidence="4 8" id="KW-0812">Transmembrane</keyword>
<organism evidence="11 13">
    <name type="scientific">Rubrobacter radiotolerans</name>
    <name type="common">Arthrobacter radiotolerans</name>
    <dbReference type="NCBI Taxonomy" id="42256"/>
    <lineage>
        <taxon>Bacteria</taxon>
        <taxon>Bacillati</taxon>
        <taxon>Actinomycetota</taxon>
        <taxon>Rubrobacteria</taxon>
        <taxon>Rubrobacterales</taxon>
        <taxon>Rubrobacteraceae</taxon>
        <taxon>Rubrobacter</taxon>
    </lineage>
</organism>
<dbReference type="OrthoDB" id="4962908at2"/>
<geneLocation type="plasmid" evidence="11">
    <name>1</name>
</geneLocation>
<dbReference type="eggNOG" id="COG1563">
    <property type="taxonomic scope" value="Bacteria"/>
</dbReference>
<feature type="transmembrane region" description="Helical" evidence="8">
    <location>
        <begin position="298"/>
        <end position="323"/>
    </location>
</feature>
<feature type="transmembrane region" description="Helical" evidence="8">
    <location>
        <begin position="115"/>
        <end position="135"/>
    </location>
</feature>
<sequence>MQTTALGWAFDIVLALTLPVLAWRILTTRDLYRAVILFIAFGLLVALSWVRLDAPDIALAEAALGAGLTGALFLNTVGALARGGPGAEGERRPGNSASPAGEPVDRVPRGRWVRLALLAPASALGAALGWAVLVFPEPAIDLARRVDRNLPAAGVEQPVTAVLLNFRSYDTLLEVGVLLLAILAVWSLDLRDLWGGRLALSKGTGVLDGLVRLLTPVMIVCGGYLLWAGTQQPGGAFQAGAVLGALGVLLVLSGLVAPPLERDLPLRVGLAVGFGVFLTVGCAVLLVTGTILEYPPALNYYLILAVELVLTVSIALTLAALFVTAPPPRKRDAPGPGAREPEGGL</sequence>
<dbReference type="PANTHER" id="PTHR33932">
    <property type="entry name" value="NA(+)/H(+) ANTIPORTER SUBUNIT B"/>
    <property type="match status" value="1"/>
</dbReference>
<evidence type="ECO:0000256" key="6">
    <source>
        <dbReference type="ARBA" id="ARBA00023136"/>
    </source>
</evidence>
<feature type="transmembrane region" description="Helical" evidence="8">
    <location>
        <begin position="62"/>
        <end position="81"/>
    </location>
</feature>
<dbReference type="AlphaFoldDB" id="A0A023X7P6"/>
<protein>
    <submittedName>
        <fullName evidence="12">Hydrogenase subunit MbhD domain-containing protein</fullName>
    </submittedName>
</protein>
<dbReference type="PATRIC" id="fig|42256.3.peg.3007"/>
<name>A0A023X7P6_RUBRA</name>
<evidence type="ECO:0000256" key="1">
    <source>
        <dbReference type="ARBA" id="ARBA00004651"/>
    </source>
</evidence>
<keyword evidence="6 8" id="KW-0472">Membrane</keyword>
<dbReference type="EMBL" id="JAWXXX010000002">
    <property type="protein sequence ID" value="MDX5895274.1"/>
    <property type="molecule type" value="Genomic_DNA"/>
</dbReference>
<feature type="domain" description="MrpA C-terminal/MbhD" evidence="10">
    <location>
        <begin position="17"/>
        <end position="80"/>
    </location>
</feature>
<reference evidence="11 13" key="1">
    <citation type="submission" date="2014-03" db="EMBL/GenBank/DDBJ databases">
        <title>Complete genome sequence of the Radio-Resistant Rubrobacter radiotolerans RSPS-4.</title>
        <authorList>
            <person name="Egas C.C."/>
            <person name="Barroso C.C."/>
            <person name="Froufe H.J.C."/>
            <person name="Pacheco J.J."/>
            <person name="Albuquerque L.L."/>
            <person name="da Costa M.M.S."/>
        </authorList>
    </citation>
    <scope>NUCLEOTIDE SEQUENCE [LARGE SCALE GENOMIC DNA]</scope>
    <source>
        <strain evidence="11 13">RSPS-4</strain>
        <plasmid evidence="11 13">1</plasmid>
    </source>
</reference>
<evidence type="ECO:0000256" key="2">
    <source>
        <dbReference type="ARBA" id="ARBA00009425"/>
    </source>
</evidence>
<dbReference type="GO" id="GO:0005886">
    <property type="term" value="C:plasma membrane"/>
    <property type="evidence" value="ECO:0007669"/>
    <property type="project" value="UniProtKB-SubCell"/>
</dbReference>
<dbReference type="PANTHER" id="PTHR33932:SF4">
    <property type="entry name" value="NA(+)_H(+) ANTIPORTER SUBUNIT B"/>
    <property type="match status" value="1"/>
</dbReference>
<feature type="transmembrane region" description="Helical" evidence="8">
    <location>
        <begin position="209"/>
        <end position="229"/>
    </location>
</feature>
<dbReference type="Pfam" id="PF13244">
    <property type="entry name" value="MbhD"/>
    <property type="match status" value="1"/>
</dbReference>
<gene>
    <name evidence="11" type="ORF">RradSPS_2958</name>
    <name evidence="12" type="ORF">SIL72_14700</name>
</gene>
<evidence type="ECO:0000313" key="13">
    <source>
        <dbReference type="Proteomes" id="UP000025229"/>
    </source>
</evidence>
<evidence type="ECO:0000256" key="7">
    <source>
        <dbReference type="SAM" id="MobiDB-lite"/>
    </source>
</evidence>
<feature type="transmembrane region" description="Helical" evidence="8">
    <location>
        <begin position="171"/>
        <end position="188"/>
    </location>
</feature>
<evidence type="ECO:0000313" key="12">
    <source>
        <dbReference type="EMBL" id="MDX5895274.1"/>
    </source>
</evidence>
<dbReference type="InterPro" id="IPR007182">
    <property type="entry name" value="MnhB"/>
</dbReference>
<feature type="transmembrane region" description="Helical" evidence="8">
    <location>
        <begin position="268"/>
        <end position="292"/>
    </location>
</feature>
<evidence type="ECO:0000256" key="4">
    <source>
        <dbReference type="ARBA" id="ARBA00022692"/>
    </source>
</evidence>
<keyword evidence="5 8" id="KW-1133">Transmembrane helix</keyword>
<comment type="subcellular location">
    <subcellularLocation>
        <location evidence="1">Cell membrane</location>
        <topology evidence="1">Multi-pass membrane protein</topology>
    </subcellularLocation>
</comment>
<dbReference type="KEGG" id="rrd:RradSPS_2958"/>
<evidence type="ECO:0000256" key="3">
    <source>
        <dbReference type="ARBA" id="ARBA00022475"/>
    </source>
</evidence>
<dbReference type="Pfam" id="PF04039">
    <property type="entry name" value="MnhB"/>
    <property type="match status" value="1"/>
</dbReference>
<feature type="domain" description="Na+/H+ antiporter MnhB subunit-related protein" evidence="9">
    <location>
        <begin position="207"/>
        <end position="321"/>
    </location>
</feature>
<dbReference type="Proteomes" id="UP001281130">
    <property type="component" value="Unassembled WGS sequence"/>
</dbReference>
<keyword evidence="13" id="KW-1185">Reference proteome</keyword>
<dbReference type="InterPro" id="IPR025383">
    <property type="entry name" value="MrpA_C/MbhD"/>
</dbReference>
<evidence type="ECO:0000259" key="10">
    <source>
        <dbReference type="Pfam" id="PF13244"/>
    </source>
</evidence>
<reference evidence="12" key="2">
    <citation type="submission" date="2023-11" db="EMBL/GenBank/DDBJ databases">
        <title>MicrobeMod: A computational toolkit for identifying prokaryotic methylation and restriction-modification with nanopore sequencing.</title>
        <authorList>
            <person name="Crits-Christoph A."/>
            <person name="Kang S.C."/>
            <person name="Lee H."/>
            <person name="Ostrov N."/>
        </authorList>
    </citation>
    <scope>NUCLEOTIDE SEQUENCE</scope>
    <source>
        <strain evidence="12">ATCC 51242</strain>
    </source>
</reference>
<evidence type="ECO:0000259" key="9">
    <source>
        <dbReference type="Pfam" id="PF04039"/>
    </source>
</evidence>
<dbReference type="RefSeq" id="WP_051590045.1">
    <property type="nucleotide sequence ID" value="NZ_CP007515.1"/>
</dbReference>
<dbReference type="EMBL" id="CP007515">
    <property type="protein sequence ID" value="AHY48241.1"/>
    <property type="molecule type" value="Genomic_DNA"/>
</dbReference>
<comment type="similarity">
    <text evidence="2">Belongs to the CPA3 antiporters (TC 2.A.63) subunit B family.</text>
</comment>
<dbReference type="Proteomes" id="UP000025229">
    <property type="component" value="Plasmid 1"/>
</dbReference>
<evidence type="ECO:0000313" key="11">
    <source>
        <dbReference type="EMBL" id="AHY48241.1"/>
    </source>
</evidence>
<dbReference type="InterPro" id="IPR050622">
    <property type="entry name" value="CPA3_antiporter_subunitB"/>
</dbReference>
<feature type="region of interest" description="Disordered" evidence="7">
    <location>
        <begin position="84"/>
        <end position="103"/>
    </location>
</feature>
<feature type="transmembrane region" description="Helical" evidence="8">
    <location>
        <begin position="235"/>
        <end position="256"/>
    </location>
</feature>
<evidence type="ECO:0000256" key="5">
    <source>
        <dbReference type="ARBA" id="ARBA00022989"/>
    </source>
</evidence>
<feature type="transmembrane region" description="Helical" evidence="8">
    <location>
        <begin position="6"/>
        <end position="26"/>
    </location>
</feature>
<evidence type="ECO:0000256" key="8">
    <source>
        <dbReference type="SAM" id="Phobius"/>
    </source>
</evidence>
<dbReference type="HOGENOM" id="CLU_069132_0_0_11"/>